<comment type="caution">
    <text evidence="2">The sequence shown here is derived from an EMBL/GenBank/DDBJ whole genome shotgun (WGS) entry which is preliminary data.</text>
</comment>
<evidence type="ECO:0000313" key="3">
    <source>
        <dbReference type="Proteomes" id="UP001183607"/>
    </source>
</evidence>
<dbReference type="AlphaFoldDB" id="A0ABD5E0D3"/>
<organism evidence="2 3">
    <name type="scientific">Streptomyces evansiae</name>
    <dbReference type="NCBI Taxonomy" id="3075535"/>
    <lineage>
        <taxon>Bacteria</taxon>
        <taxon>Bacillati</taxon>
        <taxon>Actinomycetota</taxon>
        <taxon>Actinomycetes</taxon>
        <taxon>Kitasatosporales</taxon>
        <taxon>Streptomycetaceae</taxon>
        <taxon>Streptomyces</taxon>
    </lineage>
</organism>
<dbReference type="Proteomes" id="UP001183607">
    <property type="component" value="Unassembled WGS sequence"/>
</dbReference>
<evidence type="ECO:0000313" key="2">
    <source>
        <dbReference type="EMBL" id="MDT0414262.1"/>
    </source>
</evidence>
<name>A0ABD5E0D3_9ACTN</name>
<sequence>MSLADREEAEVRDVLAGLAVPLAPAGLAAEAVRKGRGRRRRRARLRRAGWVLLCCAVLAFAVWAARTRPWTVPEEVTTPSYPRW</sequence>
<keyword evidence="1" id="KW-0812">Transmembrane</keyword>
<gene>
    <name evidence="2" type="ORF">RM574_02060</name>
</gene>
<keyword evidence="1" id="KW-1133">Transmembrane helix</keyword>
<feature type="transmembrane region" description="Helical" evidence="1">
    <location>
        <begin position="48"/>
        <end position="65"/>
    </location>
</feature>
<reference evidence="3" key="1">
    <citation type="submission" date="2023-07" db="EMBL/GenBank/DDBJ databases">
        <title>30 novel species of actinomycetes from the DSMZ collection.</title>
        <authorList>
            <person name="Nouioui I."/>
        </authorList>
    </citation>
    <scope>NUCLEOTIDE SEQUENCE [LARGE SCALE GENOMIC DNA]</scope>
    <source>
        <strain evidence="3">DSM 41982</strain>
    </source>
</reference>
<keyword evidence="1" id="KW-0472">Membrane</keyword>
<proteinExistence type="predicted"/>
<protein>
    <submittedName>
        <fullName evidence="2">Uncharacterized protein</fullName>
    </submittedName>
</protein>
<evidence type="ECO:0000256" key="1">
    <source>
        <dbReference type="SAM" id="Phobius"/>
    </source>
</evidence>
<dbReference type="EMBL" id="JAVRER010000002">
    <property type="protein sequence ID" value="MDT0414262.1"/>
    <property type="molecule type" value="Genomic_DNA"/>
</dbReference>
<accession>A0ABD5E0D3</accession>
<dbReference type="RefSeq" id="WP_043255841.1">
    <property type="nucleotide sequence ID" value="NZ_JAVRER010000002.1"/>
</dbReference>